<evidence type="ECO:0000313" key="3">
    <source>
        <dbReference type="Proteomes" id="UP000018050"/>
    </source>
</evidence>
<dbReference type="RefSeq" id="XP_013248903.1">
    <property type="nucleotide sequence ID" value="XM_013393449.1"/>
</dbReference>
<dbReference type="AlphaFoldDB" id="U6GP38"/>
<accession>U6GP38</accession>
<dbReference type="EMBL" id="HG671599">
    <property type="protein sequence ID" value="CDI81342.1"/>
    <property type="molecule type" value="Genomic_DNA"/>
</dbReference>
<dbReference type="VEuPathDB" id="ToxoDB:EAH_00060470"/>
<feature type="region of interest" description="Disordered" evidence="1">
    <location>
        <begin position="122"/>
        <end position="182"/>
    </location>
</feature>
<reference evidence="2" key="1">
    <citation type="submission" date="2013-10" db="EMBL/GenBank/DDBJ databases">
        <title>Genomic analysis of the causative agents of coccidiosis in chickens.</title>
        <authorList>
            <person name="Reid A.J."/>
            <person name="Blake D."/>
            <person name="Billington K."/>
            <person name="Browne H."/>
            <person name="Dunn M."/>
            <person name="Hung S."/>
            <person name="Kawahara F."/>
            <person name="Miranda-Saavedra D."/>
            <person name="Mourier T."/>
            <person name="Nagra H."/>
            <person name="Otto T.D."/>
            <person name="Rawlings N."/>
            <person name="Sanchez A."/>
            <person name="Sanders M."/>
            <person name="Subramaniam C."/>
            <person name="Tay Y."/>
            <person name="Dear P."/>
            <person name="Doerig C."/>
            <person name="Gruber A."/>
            <person name="Parkinson J."/>
            <person name="Shirley M."/>
            <person name="Wan K.L."/>
            <person name="Berriman M."/>
            <person name="Tomley F."/>
            <person name="Pain A."/>
        </authorList>
    </citation>
    <scope>NUCLEOTIDE SEQUENCE</scope>
    <source>
        <strain evidence="2">Houghton</strain>
    </source>
</reference>
<dbReference type="Proteomes" id="UP000018050">
    <property type="component" value="Unassembled WGS sequence"/>
</dbReference>
<proteinExistence type="predicted"/>
<name>U6GP38_EIMAC</name>
<protein>
    <submittedName>
        <fullName evidence="2">Uncharacterized protein</fullName>
    </submittedName>
</protein>
<organism evidence="2 3">
    <name type="scientific">Eimeria acervulina</name>
    <name type="common">Coccidian parasite</name>
    <dbReference type="NCBI Taxonomy" id="5801"/>
    <lineage>
        <taxon>Eukaryota</taxon>
        <taxon>Sar</taxon>
        <taxon>Alveolata</taxon>
        <taxon>Apicomplexa</taxon>
        <taxon>Conoidasida</taxon>
        <taxon>Coccidia</taxon>
        <taxon>Eucoccidiorida</taxon>
        <taxon>Eimeriorina</taxon>
        <taxon>Eimeriidae</taxon>
        <taxon>Eimeria</taxon>
    </lineage>
</organism>
<feature type="compositionally biased region" description="Low complexity" evidence="1">
    <location>
        <begin position="142"/>
        <end position="153"/>
    </location>
</feature>
<evidence type="ECO:0000313" key="2">
    <source>
        <dbReference type="EMBL" id="CDI81342.1"/>
    </source>
</evidence>
<keyword evidence="3" id="KW-1185">Reference proteome</keyword>
<feature type="compositionally biased region" description="Polar residues" evidence="1">
    <location>
        <begin position="154"/>
        <end position="168"/>
    </location>
</feature>
<sequence>MQKIFTKFSSSVRTLKFGVVDLKKHKLNLHEVVPFSPSLNPGETSVLCFANITPREKVEELKLLRRREDVSRHTLSVSVYQGDFADFTSLESFATRCASAVKGRAIVEQGCSSSAAVEAAQQQQQQQQQHQRRRHWISSSNAAAGAALQQQEQHCNSRNSTGTAGTALQQQQQQHCSSCKST</sequence>
<dbReference type="OrthoDB" id="329374at2759"/>
<evidence type="ECO:0000256" key="1">
    <source>
        <dbReference type="SAM" id="MobiDB-lite"/>
    </source>
</evidence>
<dbReference type="GeneID" id="25274117"/>
<reference evidence="2" key="2">
    <citation type="submission" date="2013-10" db="EMBL/GenBank/DDBJ databases">
        <authorList>
            <person name="Aslett M."/>
        </authorList>
    </citation>
    <scope>NUCLEOTIDE SEQUENCE</scope>
    <source>
        <strain evidence="2">Houghton</strain>
    </source>
</reference>
<gene>
    <name evidence="2" type="ORF">EAH_00060470</name>
</gene>